<evidence type="ECO:0000256" key="7">
    <source>
        <dbReference type="SAM" id="MobiDB-lite"/>
    </source>
</evidence>
<evidence type="ECO:0000259" key="8">
    <source>
        <dbReference type="PROSITE" id="PS50011"/>
    </source>
</evidence>
<dbReference type="InterPro" id="IPR000719">
    <property type="entry name" value="Prot_kinase_dom"/>
</dbReference>
<evidence type="ECO:0000256" key="6">
    <source>
        <dbReference type="ARBA" id="ARBA00022840"/>
    </source>
</evidence>
<dbReference type="InterPro" id="IPR050205">
    <property type="entry name" value="CDPK_Ser/Thr_kinases"/>
</dbReference>
<dbReference type="AlphaFoldDB" id="A0AAV2J5F4"/>
<evidence type="ECO:0000256" key="3">
    <source>
        <dbReference type="ARBA" id="ARBA00022679"/>
    </source>
</evidence>
<keyword evidence="10" id="KW-1185">Reference proteome</keyword>
<dbReference type="GO" id="GO:0005524">
    <property type="term" value="F:ATP binding"/>
    <property type="evidence" value="ECO:0007669"/>
    <property type="project" value="UniProtKB-KW"/>
</dbReference>
<evidence type="ECO:0000313" key="9">
    <source>
        <dbReference type="EMBL" id="CAL1572118.1"/>
    </source>
</evidence>
<keyword evidence="4" id="KW-0547">Nucleotide-binding</keyword>
<dbReference type="SUPFAM" id="SSF56112">
    <property type="entry name" value="Protein kinase-like (PK-like)"/>
    <property type="match status" value="1"/>
</dbReference>
<comment type="similarity">
    <text evidence="1">Belongs to the protein kinase superfamily. CAMK Ser/Thr protein kinase family.</text>
</comment>
<sequence>MIYGLKVDVWAAGVITYILLCGLPPFCGTGPEDELFQHILRGHFEFPSPHWDSVSASAKDARSTNRIQEGGRSRNSQVSDQTPKGKGHFPGRLYQELLRNTARAPVGEQGTVPDRLYQEHLRTAQCREGRRRRLSPGRLYQELQEGPAAPDNIDRRKPQREPDTVASVPELRME</sequence>
<dbReference type="PROSITE" id="PS50011">
    <property type="entry name" value="PROTEIN_KINASE_DOM"/>
    <property type="match status" value="1"/>
</dbReference>
<dbReference type="PANTHER" id="PTHR24349">
    <property type="entry name" value="SERINE/THREONINE-PROTEIN KINASE"/>
    <property type="match status" value="1"/>
</dbReference>
<proteinExistence type="inferred from homology"/>
<dbReference type="Proteomes" id="UP001497482">
    <property type="component" value="Chromosome 10"/>
</dbReference>
<keyword evidence="6" id="KW-0067">ATP-binding</keyword>
<dbReference type="GO" id="GO:0004674">
    <property type="term" value="F:protein serine/threonine kinase activity"/>
    <property type="evidence" value="ECO:0007669"/>
    <property type="project" value="UniProtKB-KW"/>
</dbReference>
<feature type="region of interest" description="Disordered" evidence="7">
    <location>
        <begin position="129"/>
        <end position="174"/>
    </location>
</feature>
<keyword evidence="3" id="KW-0808">Transferase</keyword>
<evidence type="ECO:0000313" key="10">
    <source>
        <dbReference type="Proteomes" id="UP001497482"/>
    </source>
</evidence>
<evidence type="ECO:0000256" key="5">
    <source>
        <dbReference type="ARBA" id="ARBA00022777"/>
    </source>
</evidence>
<dbReference type="Gene3D" id="1.10.510.10">
    <property type="entry name" value="Transferase(Phosphotransferase) domain 1"/>
    <property type="match status" value="1"/>
</dbReference>
<name>A0AAV2J5F4_KNICA</name>
<protein>
    <recommendedName>
        <fullName evidence="8">Protein kinase domain-containing protein</fullName>
    </recommendedName>
</protein>
<feature type="domain" description="Protein kinase" evidence="8">
    <location>
        <begin position="1"/>
        <end position="98"/>
    </location>
</feature>
<organism evidence="9 10">
    <name type="scientific">Knipowitschia caucasica</name>
    <name type="common">Caucasian dwarf goby</name>
    <name type="synonym">Pomatoschistus caucasicus</name>
    <dbReference type="NCBI Taxonomy" id="637954"/>
    <lineage>
        <taxon>Eukaryota</taxon>
        <taxon>Metazoa</taxon>
        <taxon>Chordata</taxon>
        <taxon>Craniata</taxon>
        <taxon>Vertebrata</taxon>
        <taxon>Euteleostomi</taxon>
        <taxon>Actinopterygii</taxon>
        <taxon>Neopterygii</taxon>
        <taxon>Teleostei</taxon>
        <taxon>Neoteleostei</taxon>
        <taxon>Acanthomorphata</taxon>
        <taxon>Gobiaria</taxon>
        <taxon>Gobiiformes</taxon>
        <taxon>Gobioidei</taxon>
        <taxon>Gobiidae</taxon>
        <taxon>Gobiinae</taxon>
        <taxon>Knipowitschia</taxon>
    </lineage>
</organism>
<feature type="compositionally biased region" description="Basic and acidic residues" evidence="7">
    <location>
        <begin position="152"/>
        <end position="163"/>
    </location>
</feature>
<keyword evidence="5" id="KW-0418">Kinase</keyword>
<dbReference type="EMBL" id="OZ035832">
    <property type="protein sequence ID" value="CAL1572118.1"/>
    <property type="molecule type" value="Genomic_DNA"/>
</dbReference>
<evidence type="ECO:0000256" key="2">
    <source>
        <dbReference type="ARBA" id="ARBA00022527"/>
    </source>
</evidence>
<evidence type="ECO:0000256" key="1">
    <source>
        <dbReference type="ARBA" id="ARBA00006692"/>
    </source>
</evidence>
<dbReference type="InterPro" id="IPR011009">
    <property type="entry name" value="Kinase-like_dom_sf"/>
</dbReference>
<evidence type="ECO:0000256" key="4">
    <source>
        <dbReference type="ARBA" id="ARBA00022741"/>
    </source>
</evidence>
<accession>A0AAV2J5F4</accession>
<feature type="region of interest" description="Disordered" evidence="7">
    <location>
        <begin position="52"/>
        <end position="90"/>
    </location>
</feature>
<keyword evidence="2" id="KW-0723">Serine/threonine-protein kinase</keyword>
<feature type="compositionally biased region" description="Polar residues" evidence="7">
    <location>
        <begin position="73"/>
        <end position="82"/>
    </location>
</feature>
<gene>
    <name evidence="9" type="ORF">KC01_LOCUS4165</name>
</gene>
<reference evidence="9 10" key="1">
    <citation type="submission" date="2024-04" db="EMBL/GenBank/DDBJ databases">
        <authorList>
            <person name="Waldvogel A.-M."/>
            <person name="Schoenle A."/>
        </authorList>
    </citation>
    <scope>NUCLEOTIDE SEQUENCE [LARGE SCALE GENOMIC DNA]</scope>
</reference>